<dbReference type="AlphaFoldDB" id="A0A3Q3WGC9"/>
<name>A0A3Q3WGC9_MOLML</name>
<dbReference type="InterPro" id="IPR007110">
    <property type="entry name" value="Ig-like_dom"/>
</dbReference>
<reference evidence="4" key="1">
    <citation type="submission" date="2025-08" db="UniProtKB">
        <authorList>
            <consortium name="Ensembl"/>
        </authorList>
    </citation>
    <scope>IDENTIFICATION</scope>
</reference>
<dbReference type="InterPro" id="IPR003599">
    <property type="entry name" value="Ig_sub"/>
</dbReference>
<dbReference type="GO" id="GO:0002860">
    <property type="term" value="P:positive regulation of natural killer cell mediated cytotoxicity directed against tumor cell target"/>
    <property type="evidence" value="ECO:0007669"/>
    <property type="project" value="TreeGrafter"/>
</dbReference>
<feature type="chain" id="PRO_5018593144" description="Ig-like domain-containing protein" evidence="2">
    <location>
        <begin position="20"/>
        <end position="269"/>
    </location>
</feature>
<dbReference type="GO" id="GO:0005886">
    <property type="term" value="C:plasma membrane"/>
    <property type="evidence" value="ECO:0007669"/>
    <property type="project" value="TreeGrafter"/>
</dbReference>
<dbReference type="PANTHER" id="PTHR47118:SF1">
    <property type="entry name" value="CYTOTOXIC AND REGULATORY T-CELL MOLECULE"/>
    <property type="match status" value="1"/>
</dbReference>
<evidence type="ECO:0000259" key="3">
    <source>
        <dbReference type="PROSITE" id="PS50835"/>
    </source>
</evidence>
<dbReference type="InterPro" id="IPR013106">
    <property type="entry name" value="Ig_V-set"/>
</dbReference>
<keyword evidence="5" id="KW-1185">Reference proteome</keyword>
<dbReference type="Ensembl" id="ENSMMOT00000008011.1">
    <property type="protein sequence ID" value="ENSMMOP00000007864.1"/>
    <property type="gene ID" value="ENSMMOG00000006114.1"/>
</dbReference>
<evidence type="ECO:0000313" key="5">
    <source>
        <dbReference type="Proteomes" id="UP000261620"/>
    </source>
</evidence>
<feature type="region of interest" description="Disordered" evidence="1">
    <location>
        <begin position="204"/>
        <end position="231"/>
    </location>
</feature>
<dbReference type="SUPFAM" id="SSF48726">
    <property type="entry name" value="Immunoglobulin"/>
    <property type="match status" value="2"/>
</dbReference>
<dbReference type="SMART" id="SM00409">
    <property type="entry name" value="IG"/>
    <property type="match status" value="1"/>
</dbReference>
<dbReference type="InterPro" id="IPR013783">
    <property type="entry name" value="Ig-like_fold"/>
</dbReference>
<evidence type="ECO:0000256" key="1">
    <source>
        <dbReference type="SAM" id="MobiDB-lite"/>
    </source>
</evidence>
<dbReference type="Pfam" id="PF07686">
    <property type="entry name" value="V-set"/>
    <property type="match status" value="1"/>
</dbReference>
<feature type="compositionally biased region" description="Polar residues" evidence="1">
    <location>
        <begin position="212"/>
        <end position="231"/>
    </location>
</feature>
<dbReference type="InterPro" id="IPR053096">
    <property type="entry name" value="CRTAM"/>
</dbReference>
<dbReference type="PROSITE" id="PS50835">
    <property type="entry name" value="IG_LIKE"/>
    <property type="match status" value="1"/>
</dbReference>
<feature type="signal peptide" evidence="2">
    <location>
        <begin position="1"/>
        <end position="19"/>
    </location>
</feature>
<reference evidence="4" key="2">
    <citation type="submission" date="2025-09" db="UniProtKB">
        <authorList>
            <consortium name="Ensembl"/>
        </authorList>
    </citation>
    <scope>IDENTIFICATION</scope>
</reference>
<accession>A0A3Q3WGC9</accession>
<sequence length="269" mass="30492">MEQKLQLCVFMLHIQASLALWQRMTVMKGQTVLISCPITNALQTNVEWKNPEGYILFFKHSNGLKSKRHRIHKLSESEFTVSISSVTFKDGGNYTCSEYSHPMTEKTVELTVLDQPKMKKTKHQGRFDIKCTAEGNHYPSQIFWKLNHGPEILAHPQVLREDKKYISSAILSIQSVENGVTVTCLVRHPNLHTRPLMDFVKVKENSKKSHNEFSSPTAQPQQSTGPQRTTSWLRYNGTTAHLATRGVNGSSQESSILNNCNLHSVGFLQ</sequence>
<dbReference type="GO" id="GO:0002355">
    <property type="term" value="P:detection of tumor cell"/>
    <property type="evidence" value="ECO:0007669"/>
    <property type="project" value="TreeGrafter"/>
</dbReference>
<feature type="domain" description="Ig-like" evidence="3">
    <location>
        <begin position="14"/>
        <end position="111"/>
    </location>
</feature>
<dbReference type="InterPro" id="IPR036179">
    <property type="entry name" value="Ig-like_dom_sf"/>
</dbReference>
<organism evidence="4 5">
    <name type="scientific">Mola mola</name>
    <name type="common">Ocean sunfish</name>
    <name type="synonym">Tetraodon mola</name>
    <dbReference type="NCBI Taxonomy" id="94237"/>
    <lineage>
        <taxon>Eukaryota</taxon>
        <taxon>Metazoa</taxon>
        <taxon>Chordata</taxon>
        <taxon>Craniata</taxon>
        <taxon>Vertebrata</taxon>
        <taxon>Euteleostomi</taxon>
        <taxon>Actinopterygii</taxon>
        <taxon>Neopterygii</taxon>
        <taxon>Teleostei</taxon>
        <taxon>Neoteleostei</taxon>
        <taxon>Acanthomorphata</taxon>
        <taxon>Eupercaria</taxon>
        <taxon>Tetraodontiformes</taxon>
        <taxon>Molidae</taxon>
        <taxon>Mola</taxon>
    </lineage>
</organism>
<dbReference type="Gene3D" id="2.60.40.10">
    <property type="entry name" value="Immunoglobulins"/>
    <property type="match status" value="2"/>
</dbReference>
<dbReference type="GO" id="GO:0008037">
    <property type="term" value="P:cell recognition"/>
    <property type="evidence" value="ECO:0007669"/>
    <property type="project" value="TreeGrafter"/>
</dbReference>
<dbReference type="GO" id="GO:0005102">
    <property type="term" value="F:signaling receptor binding"/>
    <property type="evidence" value="ECO:0007669"/>
    <property type="project" value="TreeGrafter"/>
</dbReference>
<dbReference type="PANTHER" id="PTHR47118">
    <property type="entry name" value="CYTOTOXIC AND REGULATORY T-CELL MOLECULE"/>
    <property type="match status" value="1"/>
</dbReference>
<protein>
    <recommendedName>
        <fullName evidence="3">Ig-like domain-containing protein</fullName>
    </recommendedName>
</protein>
<evidence type="ECO:0000256" key="2">
    <source>
        <dbReference type="SAM" id="SignalP"/>
    </source>
</evidence>
<proteinExistence type="predicted"/>
<dbReference type="Proteomes" id="UP000261620">
    <property type="component" value="Unplaced"/>
</dbReference>
<evidence type="ECO:0000313" key="4">
    <source>
        <dbReference type="Ensembl" id="ENSMMOP00000007864.1"/>
    </source>
</evidence>
<keyword evidence="2" id="KW-0732">Signal</keyword>